<feature type="region of interest" description="Disordered" evidence="1">
    <location>
        <begin position="1327"/>
        <end position="1355"/>
    </location>
</feature>
<feature type="compositionally biased region" description="Basic and acidic residues" evidence="1">
    <location>
        <begin position="1232"/>
        <end position="1241"/>
    </location>
</feature>
<reference evidence="3 4" key="1">
    <citation type="journal article" date="2012" name="G3 (Bethesda)">
        <title>Pichia sorbitophila, an interspecies yeast hybrid reveals early steps of genome resolution following polyploidization.</title>
        <authorList>
            <person name="Leh Louis V."/>
            <person name="Despons L."/>
            <person name="Friedrich A."/>
            <person name="Martin T."/>
            <person name="Durrens P."/>
            <person name="Casaregola S."/>
            <person name="Neuveglise C."/>
            <person name="Fairhead C."/>
            <person name="Marck C."/>
            <person name="Cruz J.A."/>
            <person name="Straub M.L."/>
            <person name="Kugler V."/>
            <person name="Sacerdot C."/>
            <person name="Uzunov Z."/>
            <person name="Thierry A."/>
            <person name="Weiss S."/>
            <person name="Bleykasten C."/>
            <person name="De Montigny J."/>
            <person name="Jacques N."/>
            <person name="Jung P."/>
            <person name="Lemaire M."/>
            <person name="Mallet S."/>
            <person name="Morel G."/>
            <person name="Richard G.F."/>
            <person name="Sarkar A."/>
            <person name="Savel G."/>
            <person name="Schacherer J."/>
            <person name="Seret M.L."/>
            <person name="Talla E."/>
            <person name="Samson G."/>
            <person name="Jubin C."/>
            <person name="Poulain J."/>
            <person name="Vacherie B."/>
            <person name="Barbe V."/>
            <person name="Pelletier E."/>
            <person name="Sherman D.J."/>
            <person name="Westhof E."/>
            <person name="Weissenbach J."/>
            <person name="Baret P.V."/>
            <person name="Wincker P."/>
            <person name="Gaillardin C."/>
            <person name="Dujon B."/>
            <person name="Souciet J.L."/>
        </authorList>
    </citation>
    <scope>NUCLEOTIDE SEQUENCE [LARGE SCALE GENOMIC DNA]</scope>
    <source>
        <strain evidence="4">ATCC MYA-4447 / BCRC 22081 / CBS 7064 / NBRC 10061 / NRRL Y-12695</strain>
    </source>
</reference>
<dbReference type="InterPro" id="IPR022031">
    <property type="entry name" value="Rif1_N"/>
</dbReference>
<feature type="compositionally biased region" description="Polar residues" evidence="1">
    <location>
        <begin position="1125"/>
        <end position="1136"/>
    </location>
</feature>
<feature type="compositionally biased region" description="Polar residues" evidence="1">
    <location>
        <begin position="1206"/>
        <end position="1231"/>
    </location>
</feature>
<feature type="region of interest" description="Disordered" evidence="1">
    <location>
        <begin position="109"/>
        <end position="175"/>
    </location>
</feature>
<feature type="compositionally biased region" description="Polar residues" evidence="1">
    <location>
        <begin position="47"/>
        <end position="64"/>
    </location>
</feature>
<protein>
    <submittedName>
        <fullName evidence="3">Piso0_002178 protein</fullName>
    </submittedName>
</protein>
<proteinExistence type="predicted"/>
<sequence length="1408" mass="160545">MEANLPLSVRDENQVRDMTEGPPTPLPSSPIEKNERAGKANLGYNDMPQSNARKEQSASQNSSDEFFDNAMDGDVKQRLFQLDSSPLKSQGSPRIRNGKKTVAFSKQLVVNSPEESPAFSRNKDSMVDSTPRKSILKSSSSNEINMKHIESPLSSKSGRDKRRQSAEHPSFWQQGHIVQLEPNSTQIPSLIKGCVFVLGQKHFSKRFEVYATLNHIIKTNSFSIIAKVLISKPITVSSPDKKNRVPGSTDGTSYLQSLCTHIRRDIISIEEHLFSDDDKENSNTSRNDPFLVRTLCQSLKLINSLITDPELNQNLSLEDIYWFYEHACTIIVKEEITKTLAIPYLSIIKDVRQPSRKKRQTIEVQDTIEKFPLRALESLIEMKSFASSSIIIERFHALKNLISNFPQSLQRCIDKWFQYYLFNLCDYESPFFSKYNFTGLSIFNEIINIILENEYYSGKFSSIFNMKVARSIKSISYDGTLIIPEITQGSELKSAFVLVLNSLRESQHYRFAMEIWSDLSFLMLSDTCDIDHISGLGEWFQVHQDCLSSGNVSVQISALSCWKKVGMQLTKKVCDCLINRSDDNQNSPHKSNLSKTVETSNETCDLILNMFHLLENKTNETFDAIHDNFLCILYTILNSFSTSITSKYLHVFWDKIISPILVNFYFRNLKINQDGSHLGAQVLTYLLKSQKPTTRKYLDSYKTTCNEIIGLNEINTLTPKWVFFRSDRVLDTIMAAIKEKEIGADIKLDVLQTYFNNIRSIVRNEMKQSSNTNFILERTYLILESLFELHDLDAKRLQRLASMLLFTFDISGFPEYLSSKKDLNIFQQLIIKSTDILDDGSLYELLDMIYNHARENQKSDMLLFLETYDSNNNISLFKTFTTDKLKNKKIDKSSKLDMEFARRLFRTTKSGFEIPFKRLIQDLVLLKLEDFENYTKLLGVSEWTFPVFKYFIELLHNAPHNSLKQLTLNLIIQKWEDDQMFIDVFKFLVSSKFDLEIYNLKANLMKKYKTLQGFYQFQFRSMWKQYLTDVHKSGNLCLLDELLSLSLENGLDTQNFGDIIERLPKTNEVYSAQTNVYTHSTSTKSSDQCAKEDSKLQNNDANENLKIKAKSSSPQPPMTEEKPTVNVSRAASSPEANLQAHNEMHNQEVSVKDINKNFDIHSFTAMLNAQLTPSANSRKSNTKGNKRDQRGRGGNSKRRRSNTSSDFLSKSAPATSGTESEAQASPEQTFSVKKEMEETRQSPRHSPSLEDVAYAGANEKEEEILSSPAGSPRKRMMSDNESPSKKRHHSEASEVSNWTTDAAGIEQFSTQIPENQIDNTEVNLATFSPESSRESSVSAASDDVELSLDGSDIPSNEGPLKSIMMLADSVSDKEILTLNDQDRHTLETSLLKLMLRMKQTSIDAYAPS</sequence>
<evidence type="ECO:0000256" key="1">
    <source>
        <dbReference type="SAM" id="MobiDB-lite"/>
    </source>
</evidence>
<dbReference type="OrthoDB" id="4070686at2759"/>
<name>G8YEC0_PICSO</name>
<accession>G8YEC0</accession>
<dbReference type="InParanoid" id="G8YEC0"/>
<dbReference type="EMBL" id="FO082051">
    <property type="protein sequence ID" value="CCE81519.1"/>
    <property type="molecule type" value="Genomic_DNA"/>
</dbReference>
<feature type="region of interest" description="Disordered" evidence="1">
    <location>
        <begin position="1171"/>
        <end position="1298"/>
    </location>
</feature>
<feature type="compositionally biased region" description="Basic and acidic residues" evidence="1">
    <location>
        <begin position="9"/>
        <end position="19"/>
    </location>
</feature>
<dbReference type="Pfam" id="PF12231">
    <property type="entry name" value="Rif1_N"/>
    <property type="match status" value="1"/>
</dbReference>
<evidence type="ECO:0000313" key="3">
    <source>
        <dbReference type="EMBL" id="CCE81519.1"/>
    </source>
</evidence>
<organism evidence="3 4">
    <name type="scientific">Pichia sorbitophila (strain ATCC MYA-4447 / BCRC 22081 / CBS 7064 / NBRC 10061 / NRRL Y-12695)</name>
    <name type="common">Hybrid yeast</name>
    <dbReference type="NCBI Taxonomy" id="559304"/>
    <lineage>
        <taxon>Eukaryota</taxon>
        <taxon>Fungi</taxon>
        <taxon>Dikarya</taxon>
        <taxon>Ascomycota</taxon>
        <taxon>Saccharomycotina</taxon>
        <taxon>Pichiomycetes</taxon>
        <taxon>Debaryomycetaceae</taxon>
        <taxon>Millerozyma</taxon>
    </lineage>
</organism>
<feature type="domain" description="Telomere-associated protein Rif1 N-terminal" evidence="2">
    <location>
        <begin position="279"/>
        <end position="564"/>
    </location>
</feature>
<feature type="region of interest" description="Disordered" evidence="1">
    <location>
        <begin position="1"/>
        <end position="68"/>
    </location>
</feature>
<dbReference type="eggNOG" id="ENOG502QPT7">
    <property type="taxonomic scope" value="Eukaryota"/>
</dbReference>
<feature type="region of interest" description="Disordered" evidence="1">
    <location>
        <begin position="1081"/>
        <end position="1136"/>
    </location>
</feature>
<dbReference type="STRING" id="559304.G8YEC0"/>
<dbReference type="HOGENOM" id="CLU_253845_0_0_1"/>
<dbReference type="OMA" id="YEHACTI"/>
<gene>
    <name evidence="3" type="primary">Piso0_002178</name>
    <name evidence="3" type="ORF">GNLVRS01_PISO0I04562g</name>
</gene>
<keyword evidence="4" id="KW-1185">Reference proteome</keyword>
<feature type="compositionally biased region" description="Low complexity" evidence="1">
    <location>
        <begin position="1328"/>
        <end position="1341"/>
    </location>
</feature>
<evidence type="ECO:0000259" key="2">
    <source>
        <dbReference type="Pfam" id="PF12231"/>
    </source>
</evidence>
<dbReference type="Proteomes" id="UP000005222">
    <property type="component" value="Chromosome I"/>
</dbReference>
<evidence type="ECO:0000313" key="4">
    <source>
        <dbReference type="Proteomes" id="UP000005222"/>
    </source>
</evidence>
<feature type="compositionally biased region" description="Polar residues" evidence="1">
    <location>
        <begin position="1171"/>
        <end position="1183"/>
    </location>
</feature>